<comment type="caution">
    <text evidence="1">The sequence shown here is derived from an EMBL/GenBank/DDBJ whole genome shotgun (WGS) entry which is preliminary data.</text>
</comment>
<dbReference type="AlphaFoldDB" id="A0A0F9SR18"/>
<name>A0A0F9SR18_9ZZZZ</name>
<sequence>MIPENTKSITSEWLNSVLHKNGVLKGENIKSIYLEPCGRGEGLLGDIVRIMVKYEGNASNVPNSMIAKWHPFIELFYNWGI</sequence>
<gene>
    <name evidence="1" type="ORF">LCGC14_0822070</name>
</gene>
<evidence type="ECO:0000313" key="1">
    <source>
        <dbReference type="EMBL" id="KKN31628.1"/>
    </source>
</evidence>
<accession>A0A0F9SR18</accession>
<organism evidence="1">
    <name type="scientific">marine sediment metagenome</name>
    <dbReference type="NCBI Taxonomy" id="412755"/>
    <lineage>
        <taxon>unclassified sequences</taxon>
        <taxon>metagenomes</taxon>
        <taxon>ecological metagenomes</taxon>
    </lineage>
</organism>
<dbReference type="EMBL" id="LAZR01002313">
    <property type="protein sequence ID" value="KKN31628.1"/>
    <property type="molecule type" value="Genomic_DNA"/>
</dbReference>
<proteinExistence type="predicted"/>
<reference evidence="1" key="1">
    <citation type="journal article" date="2015" name="Nature">
        <title>Complex archaea that bridge the gap between prokaryotes and eukaryotes.</title>
        <authorList>
            <person name="Spang A."/>
            <person name="Saw J.H."/>
            <person name="Jorgensen S.L."/>
            <person name="Zaremba-Niedzwiedzka K."/>
            <person name="Martijn J."/>
            <person name="Lind A.E."/>
            <person name="van Eijk R."/>
            <person name="Schleper C."/>
            <person name="Guy L."/>
            <person name="Ettema T.J."/>
        </authorList>
    </citation>
    <scope>NUCLEOTIDE SEQUENCE</scope>
</reference>
<protein>
    <submittedName>
        <fullName evidence="1">Uncharacterized protein</fullName>
    </submittedName>
</protein>